<gene>
    <name evidence="2" type="ORF">GSI_05861</name>
</gene>
<feature type="transmembrane region" description="Helical" evidence="1">
    <location>
        <begin position="108"/>
        <end position="131"/>
    </location>
</feature>
<protein>
    <submittedName>
        <fullName evidence="2">Uncharacterized protein</fullName>
    </submittedName>
</protein>
<feature type="transmembrane region" description="Helical" evidence="1">
    <location>
        <begin position="143"/>
        <end position="168"/>
    </location>
</feature>
<feature type="transmembrane region" description="Helical" evidence="1">
    <location>
        <begin position="29"/>
        <end position="50"/>
    </location>
</feature>
<keyword evidence="3" id="KW-1185">Reference proteome</keyword>
<evidence type="ECO:0000313" key="2">
    <source>
        <dbReference type="EMBL" id="PIL31164.1"/>
    </source>
</evidence>
<sequence length="341" mass="38683">MAPQPGVYYGPDEDETTKDLERFFIAGDFVTGTGFGIQIVLWWTCVSYLWKERRRSWKTILLVAYLSLLLAVEFIFCIVQARTVQVIYVENRNYPGGPWQYFLDTQYLAINVIFYATLFVGTFLCDLLVLWRCYIIWRASGRGMAYAVVALPIVMLVASFVMGTLWTLQSSFPGLSLYSKEPLAFGTSYYAISLGLNIVLTVLILARLLMYRRTHLAHLPPEHAKQYLSLATLIIESAALYSIFAIMFLVSYAMNKPINQVWLGFAQAAQQIATYLIIYRVANGTAWSREAIESRTFTSNTLSLRRAGASDPRKRLSPDVQFTTEFSVTQGAYESKNGLQE</sequence>
<keyword evidence="1" id="KW-0812">Transmembrane</keyword>
<feature type="transmembrane region" description="Helical" evidence="1">
    <location>
        <begin position="62"/>
        <end position="88"/>
    </location>
</feature>
<name>A0A2G8SBM3_9APHY</name>
<dbReference type="Proteomes" id="UP000230002">
    <property type="component" value="Unassembled WGS sequence"/>
</dbReference>
<reference evidence="2 3" key="1">
    <citation type="journal article" date="2015" name="Sci. Rep.">
        <title>Chromosome-level genome map provides insights into diverse defense mechanisms in the medicinal fungus Ganoderma sinense.</title>
        <authorList>
            <person name="Zhu Y."/>
            <person name="Xu J."/>
            <person name="Sun C."/>
            <person name="Zhou S."/>
            <person name="Xu H."/>
            <person name="Nelson D.R."/>
            <person name="Qian J."/>
            <person name="Song J."/>
            <person name="Luo H."/>
            <person name="Xiang L."/>
            <person name="Li Y."/>
            <person name="Xu Z."/>
            <person name="Ji A."/>
            <person name="Wang L."/>
            <person name="Lu S."/>
            <person name="Hayward A."/>
            <person name="Sun W."/>
            <person name="Li X."/>
            <person name="Schwartz D.C."/>
            <person name="Wang Y."/>
            <person name="Chen S."/>
        </authorList>
    </citation>
    <scope>NUCLEOTIDE SEQUENCE [LARGE SCALE GENOMIC DNA]</scope>
    <source>
        <strain evidence="2 3">ZZ0214-1</strain>
    </source>
</reference>
<keyword evidence="1" id="KW-0472">Membrane</keyword>
<evidence type="ECO:0000256" key="1">
    <source>
        <dbReference type="SAM" id="Phobius"/>
    </source>
</evidence>
<accession>A0A2G8SBM3</accession>
<feature type="transmembrane region" description="Helical" evidence="1">
    <location>
        <begin position="260"/>
        <end position="279"/>
    </location>
</feature>
<organism evidence="2 3">
    <name type="scientific">Ganoderma sinense ZZ0214-1</name>
    <dbReference type="NCBI Taxonomy" id="1077348"/>
    <lineage>
        <taxon>Eukaryota</taxon>
        <taxon>Fungi</taxon>
        <taxon>Dikarya</taxon>
        <taxon>Basidiomycota</taxon>
        <taxon>Agaricomycotina</taxon>
        <taxon>Agaricomycetes</taxon>
        <taxon>Polyporales</taxon>
        <taxon>Polyporaceae</taxon>
        <taxon>Ganoderma</taxon>
    </lineage>
</organism>
<dbReference type="OrthoDB" id="2641762at2759"/>
<feature type="transmembrane region" description="Helical" evidence="1">
    <location>
        <begin position="188"/>
        <end position="209"/>
    </location>
</feature>
<evidence type="ECO:0000313" key="3">
    <source>
        <dbReference type="Proteomes" id="UP000230002"/>
    </source>
</evidence>
<keyword evidence="1" id="KW-1133">Transmembrane helix</keyword>
<dbReference type="EMBL" id="AYKW01000012">
    <property type="protein sequence ID" value="PIL31164.1"/>
    <property type="molecule type" value="Genomic_DNA"/>
</dbReference>
<proteinExistence type="predicted"/>
<feature type="transmembrane region" description="Helical" evidence="1">
    <location>
        <begin position="230"/>
        <end position="254"/>
    </location>
</feature>
<dbReference type="AlphaFoldDB" id="A0A2G8SBM3"/>
<comment type="caution">
    <text evidence="2">The sequence shown here is derived from an EMBL/GenBank/DDBJ whole genome shotgun (WGS) entry which is preliminary data.</text>
</comment>